<dbReference type="SUPFAM" id="SSF52540">
    <property type="entry name" value="P-loop containing nucleoside triphosphate hydrolases"/>
    <property type="match status" value="1"/>
</dbReference>
<evidence type="ECO:0000256" key="6">
    <source>
        <dbReference type="ARBA" id="ARBA00022840"/>
    </source>
</evidence>
<evidence type="ECO:0000256" key="9">
    <source>
        <dbReference type="ARBA" id="ARBA00023242"/>
    </source>
</evidence>
<feature type="coiled-coil region" evidence="12">
    <location>
        <begin position="686"/>
        <end position="719"/>
    </location>
</feature>
<reference evidence="14 15" key="1">
    <citation type="journal article" name="Sci. Rep.">
        <title>Telomere-to-telomere assembled and centromere annotated genomes of the two main subspecies of the button mushroom Agaricus bisporus reveal especially polymorphic chromosome ends.</title>
        <authorList>
            <person name="Sonnenberg A.S.M."/>
            <person name="Sedaghat-Telgerd N."/>
            <person name="Lavrijssen B."/>
            <person name="Ohm R.A."/>
            <person name="Hendrickx P.M."/>
            <person name="Scholtmeijer K."/>
            <person name="Baars J.J.P."/>
            <person name="van Peer A."/>
        </authorList>
    </citation>
    <scope>NUCLEOTIDE SEQUENCE [LARGE SCALE GENOMIC DNA]</scope>
    <source>
        <strain evidence="14 15">H119_p4</strain>
    </source>
</reference>
<evidence type="ECO:0000256" key="5">
    <source>
        <dbReference type="ARBA" id="ARBA00022776"/>
    </source>
</evidence>
<dbReference type="GO" id="GO:0007059">
    <property type="term" value="P:chromosome segregation"/>
    <property type="evidence" value="ECO:0007669"/>
    <property type="project" value="UniProtKB-ARBA"/>
</dbReference>
<gene>
    <name evidence="14" type="ORF">Agabi119p4_10488</name>
</gene>
<feature type="coiled-coil region" evidence="12">
    <location>
        <begin position="242"/>
        <end position="363"/>
    </location>
</feature>
<dbReference type="InterPro" id="IPR027417">
    <property type="entry name" value="P-loop_NTPase"/>
</dbReference>
<evidence type="ECO:0000256" key="12">
    <source>
        <dbReference type="SAM" id="Coils"/>
    </source>
</evidence>
<feature type="coiled-coil region" evidence="12">
    <location>
        <begin position="746"/>
        <end position="903"/>
    </location>
</feature>
<dbReference type="GO" id="GO:0005694">
    <property type="term" value="C:chromosome"/>
    <property type="evidence" value="ECO:0007669"/>
    <property type="project" value="InterPro"/>
</dbReference>
<dbReference type="Pfam" id="PF02463">
    <property type="entry name" value="SMC_N"/>
    <property type="match status" value="1"/>
</dbReference>
<name>A0A8H7EWG1_AGABI</name>
<evidence type="ECO:0000313" key="15">
    <source>
        <dbReference type="Proteomes" id="UP000629468"/>
    </source>
</evidence>
<dbReference type="GO" id="GO:0005634">
    <property type="term" value="C:nucleus"/>
    <property type="evidence" value="ECO:0007669"/>
    <property type="project" value="UniProtKB-SubCell"/>
</dbReference>
<evidence type="ECO:0000256" key="4">
    <source>
        <dbReference type="ARBA" id="ARBA00022741"/>
    </source>
</evidence>
<evidence type="ECO:0000256" key="8">
    <source>
        <dbReference type="ARBA" id="ARBA00023067"/>
    </source>
</evidence>
<dbReference type="GO" id="GO:0016887">
    <property type="term" value="F:ATP hydrolysis activity"/>
    <property type="evidence" value="ECO:0007669"/>
    <property type="project" value="InterPro"/>
</dbReference>
<feature type="coiled-coil region" evidence="12">
    <location>
        <begin position="482"/>
        <end position="509"/>
    </location>
</feature>
<keyword evidence="6" id="KW-0067">ATP-binding</keyword>
<sequence>MRIEELIVDGFKSYPNRTQISGWDPSFNAITGLNGSGKSNILDAICFVLGITNVSAMRAQTQQDLIYKRGQAGITKASVTIVFDNTDTQNKDQMPAGFANQPQITVTRQFSLPNTTKWLLNGHKTTQQAILNMFQGVQLNINNPNFLIMQGRITKVLNMRPQEILGMIEEAAGTKMFESQKDRARKTMGKKEKRVNEINEQIREEIAPKLNKLRGEKKVYIEFTKAEKELEKIGRVLRAWEYSEAQNRVAEKEIEIDEAKKEKRGVETDMKKASKECQQAEKDLNDVVKKREAEMKKGGKLARLKDAAEELGKQMVKVRTQAEIKDATIEEEEKALLDIQNEIKNLEEAITNETQKLAQMTEAHKSNKDKYASLEADVQKSEELLQTLLTGVSSKQDKTNTGGGYMGQLAEAKAQLAQGKAEEEQSKVKLSMREKELVELKRRMKEFEREAGEGQKKLKDMNVVVERIREKLGKSRWNQVVEEQLENKLTTLRQRVRELMERRERVKQSLPRLNFEYSDPYQGFDRRKIKGYVAQLTSLDERHYDKATALEVAAGGKLFNVIVEDENVGNQLLKNGRLRKRVTMIPLTKIKSYPIPQNKIDIANRTAPGKVHTALSLVGYPEELSKAMSYVFGSTFICSDAETAKRITFHQSIHTRSVTIEGDVYDPQGSLSGGSAPSGNRILLDVQKLLEVESELREVKRELEEVEEEGRRSEKVREEWRAGKRDLEIREHELKLVEEQVGGSYASRIAADVNEAEENIKQLKEAVRVAKEKQQNAQVECAKLEKDMNEFKNNKEGKTDELKKEIAKKKAALQKHSVIVKTQQKEHQTATLELEQQEKDIEVEKKKFEEAKAHVSTLKKELVRMSEEVEAYQAKYQEAERKYQEEQDTLGRFDSELKSLEEVIRARKSSITDAQVMIQEVEHKITSLGKEKTTNEHRMEHLEKSYEWIVHDKHLFGQANTQYDFSTGNIDQLRAKAQELEKSQAASKKNLNPKAIAMIEQLEKREASLQKMLATVVKDREKIEAGIEEIDAHKRDALQKTWDKVSADFGSIFGELLPGNFAKLQPPEGQDLMDGLEVKVRLGSVWKQSLTELSGGQRSLIALSLIMALLQFKPAPMYILDEIDAALDLSHTQNIGQLFRTRFKGSQFIVVSLKEGLFTNANVLFKARFVDGTSVVEQTTQRSTSDLYN</sequence>
<evidence type="ECO:0000256" key="7">
    <source>
        <dbReference type="ARBA" id="ARBA00023054"/>
    </source>
</evidence>
<accession>A0A8H7EWG1</accession>
<keyword evidence="4" id="KW-0547">Nucleotide-binding</keyword>
<dbReference type="InterPro" id="IPR003395">
    <property type="entry name" value="RecF/RecN/SMC_N"/>
</dbReference>
<evidence type="ECO:0000256" key="1">
    <source>
        <dbReference type="ARBA" id="ARBA00004123"/>
    </source>
</evidence>
<proteinExistence type="inferred from homology"/>
<dbReference type="InterPro" id="IPR024704">
    <property type="entry name" value="SMC"/>
</dbReference>
<keyword evidence="7 12" id="KW-0175">Coiled coil</keyword>
<protein>
    <recommendedName>
        <fullName evidence="11">Structural maintenance of chromosomes protein</fullName>
    </recommendedName>
</protein>
<dbReference type="AlphaFoldDB" id="A0A8H7EWG1"/>
<dbReference type="InterPro" id="IPR010935">
    <property type="entry name" value="SMC_hinge"/>
</dbReference>
<evidence type="ECO:0000259" key="13">
    <source>
        <dbReference type="SMART" id="SM00968"/>
    </source>
</evidence>
<feature type="coiled-coil region" evidence="12">
    <location>
        <begin position="963"/>
        <end position="1019"/>
    </location>
</feature>
<dbReference type="GO" id="GO:0051301">
    <property type="term" value="P:cell division"/>
    <property type="evidence" value="ECO:0007669"/>
    <property type="project" value="UniProtKB-KW"/>
</dbReference>
<dbReference type="InterPro" id="IPR036277">
    <property type="entry name" value="SMC_hinge_sf"/>
</dbReference>
<dbReference type="Gene3D" id="3.40.50.300">
    <property type="entry name" value="P-loop containing nucleotide triphosphate hydrolases"/>
    <property type="match status" value="2"/>
</dbReference>
<dbReference type="CDD" id="cd03273">
    <property type="entry name" value="ABC_SMC2_euk"/>
    <property type="match status" value="1"/>
</dbReference>
<dbReference type="FunFam" id="3.40.50.300:FF:000385">
    <property type="entry name" value="Structural maintenance of chromosomes 2"/>
    <property type="match status" value="1"/>
</dbReference>
<dbReference type="Gene3D" id="1.20.1060.20">
    <property type="match status" value="1"/>
</dbReference>
<comment type="subcellular location">
    <subcellularLocation>
        <location evidence="1 11">Nucleus</location>
    </subcellularLocation>
</comment>
<keyword evidence="3" id="KW-0132">Cell division</keyword>
<keyword evidence="5" id="KW-0498">Mitosis</keyword>
<dbReference type="PANTHER" id="PTHR43977">
    <property type="entry name" value="STRUCTURAL MAINTENANCE OF CHROMOSOMES PROTEIN 3"/>
    <property type="match status" value="1"/>
</dbReference>
<organism evidence="14 15">
    <name type="scientific">Agaricus bisporus var. burnettii</name>
    <dbReference type="NCBI Taxonomy" id="192524"/>
    <lineage>
        <taxon>Eukaryota</taxon>
        <taxon>Fungi</taxon>
        <taxon>Dikarya</taxon>
        <taxon>Basidiomycota</taxon>
        <taxon>Agaricomycotina</taxon>
        <taxon>Agaricomycetes</taxon>
        <taxon>Agaricomycetidae</taxon>
        <taxon>Agaricales</taxon>
        <taxon>Agaricineae</taxon>
        <taxon>Agaricaceae</taxon>
        <taxon>Agaricus</taxon>
    </lineage>
</organism>
<keyword evidence="8" id="KW-0226">DNA condensation</keyword>
<dbReference type="GO" id="GO:0030261">
    <property type="term" value="P:chromosome condensation"/>
    <property type="evidence" value="ECO:0007669"/>
    <property type="project" value="UniProtKB-KW"/>
</dbReference>
<evidence type="ECO:0000256" key="2">
    <source>
        <dbReference type="ARBA" id="ARBA00005231"/>
    </source>
</evidence>
<dbReference type="PIRSF" id="PIRSF005719">
    <property type="entry name" value="SMC"/>
    <property type="match status" value="1"/>
</dbReference>
<keyword evidence="9 11" id="KW-0539">Nucleus</keyword>
<comment type="similarity">
    <text evidence="2">Belongs to the SMC family. SMC2 subfamily.</text>
</comment>
<dbReference type="GO" id="GO:0005524">
    <property type="term" value="F:ATP binding"/>
    <property type="evidence" value="ECO:0007669"/>
    <property type="project" value="UniProtKB-KW"/>
</dbReference>
<evidence type="ECO:0000256" key="3">
    <source>
        <dbReference type="ARBA" id="ARBA00022618"/>
    </source>
</evidence>
<dbReference type="EMBL" id="JABXXO010000014">
    <property type="protein sequence ID" value="KAF7761079.1"/>
    <property type="molecule type" value="Genomic_DNA"/>
</dbReference>
<evidence type="ECO:0000313" key="14">
    <source>
        <dbReference type="EMBL" id="KAF7761079.1"/>
    </source>
</evidence>
<dbReference type="Pfam" id="PF06470">
    <property type="entry name" value="SMC_hinge"/>
    <property type="match status" value="1"/>
</dbReference>
<evidence type="ECO:0000256" key="11">
    <source>
        <dbReference type="PIRNR" id="PIRNR005719"/>
    </source>
</evidence>
<dbReference type="SMART" id="SM00968">
    <property type="entry name" value="SMC_hinge"/>
    <property type="match status" value="1"/>
</dbReference>
<evidence type="ECO:0000256" key="10">
    <source>
        <dbReference type="ARBA" id="ARBA00023306"/>
    </source>
</evidence>
<dbReference type="SUPFAM" id="SSF75553">
    <property type="entry name" value="Smc hinge domain"/>
    <property type="match status" value="1"/>
</dbReference>
<dbReference type="Proteomes" id="UP000629468">
    <property type="component" value="Unassembled WGS sequence"/>
</dbReference>
<dbReference type="InterPro" id="IPR027120">
    <property type="entry name" value="Smc2_ABC"/>
</dbReference>
<keyword evidence="10" id="KW-0131">Cell cycle</keyword>
<dbReference type="Gene3D" id="3.30.70.1620">
    <property type="match status" value="1"/>
</dbReference>
<comment type="caution">
    <text evidence="14">The sequence shown here is derived from an EMBL/GenBank/DDBJ whole genome shotgun (WGS) entry which is preliminary data.</text>
</comment>
<feature type="coiled-coil region" evidence="12">
    <location>
        <begin position="430"/>
        <end position="457"/>
    </location>
</feature>
<feature type="domain" description="SMC hinge" evidence="13">
    <location>
        <begin position="527"/>
        <end position="648"/>
    </location>
</feature>